<gene>
    <name evidence="1" type="ORF">PoB_000041100</name>
</gene>
<dbReference type="EMBL" id="BLXT01000055">
    <property type="protein sequence ID" value="GFN73905.1"/>
    <property type="molecule type" value="Genomic_DNA"/>
</dbReference>
<comment type="caution">
    <text evidence="1">The sequence shown here is derived from an EMBL/GenBank/DDBJ whole genome shotgun (WGS) entry which is preliminary data.</text>
</comment>
<sequence>MLDSDNCMCEVSFHPAYFAPTLSSSTSLLPVKPEKVLSTPFKRKFQTNKPTINNNNNVRAEDATTTEGGVCMYIKQNESGERRRLYSFLERSRPLNHCDLGHRLPMARSDAEINNPVLSITLAENHNIMLCGSISSPSPS</sequence>
<dbReference type="Proteomes" id="UP000735302">
    <property type="component" value="Unassembled WGS sequence"/>
</dbReference>
<accession>A0AAV3XSB8</accession>
<reference evidence="1 2" key="1">
    <citation type="journal article" date="2021" name="Elife">
        <title>Chloroplast acquisition without the gene transfer in kleptoplastic sea slugs, Plakobranchus ocellatus.</title>
        <authorList>
            <person name="Maeda T."/>
            <person name="Takahashi S."/>
            <person name="Yoshida T."/>
            <person name="Shimamura S."/>
            <person name="Takaki Y."/>
            <person name="Nagai Y."/>
            <person name="Toyoda A."/>
            <person name="Suzuki Y."/>
            <person name="Arimoto A."/>
            <person name="Ishii H."/>
            <person name="Satoh N."/>
            <person name="Nishiyama T."/>
            <person name="Hasebe M."/>
            <person name="Maruyama T."/>
            <person name="Minagawa J."/>
            <person name="Obokata J."/>
            <person name="Shigenobu S."/>
        </authorList>
    </citation>
    <scope>NUCLEOTIDE SEQUENCE [LARGE SCALE GENOMIC DNA]</scope>
</reference>
<evidence type="ECO:0000313" key="2">
    <source>
        <dbReference type="Proteomes" id="UP000735302"/>
    </source>
</evidence>
<organism evidence="1 2">
    <name type="scientific">Plakobranchus ocellatus</name>
    <dbReference type="NCBI Taxonomy" id="259542"/>
    <lineage>
        <taxon>Eukaryota</taxon>
        <taxon>Metazoa</taxon>
        <taxon>Spiralia</taxon>
        <taxon>Lophotrochozoa</taxon>
        <taxon>Mollusca</taxon>
        <taxon>Gastropoda</taxon>
        <taxon>Heterobranchia</taxon>
        <taxon>Euthyneura</taxon>
        <taxon>Panpulmonata</taxon>
        <taxon>Sacoglossa</taxon>
        <taxon>Placobranchoidea</taxon>
        <taxon>Plakobranchidae</taxon>
        <taxon>Plakobranchus</taxon>
    </lineage>
</organism>
<protein>
    <submittedName>
        <fullName evidence="1">Uncharacterized protein</fullName>
    </submittedName>
</protein>
<keyword evidence="2" id="KW-1185">Reference proteome</keyword>
<name>A0AAV3XSB8_9GAST</name>
<evidence type="ECO:0000313" key="1">
    <source>
        <dbReference type="EMBL" id="GFN73905.1"/>
    </source>
</evidence>
<dbReference type="AlphaFoldDB" id="A0AAV3XSB8"/>
<proteinExistence type="predicted"/>